<protein>
    <recommendedName>
        <fullName evidence="3">Red chlorophyll catabolite reductase</fullName>
    </recommendedName>
</protein>
<dbReference type="Proteomes" id="UP000631114">
    <property type="component" value="Unassembled WGS sequence"/>
</dbReference>
<gene>
    <name evidence="1" type="ORF">IFM89_001993</name>
</gene>
<dbReference type="InterPro" id="IPR009439">
    <property type="entry name" value="RCC_reductase"/>
</dbReference>
<evidence type="ECO:0000313" key="2">
    <source>
        <dbReference type="Proteomes" id="UP000631114"/>
    </source>
</evidence>
<comment type="caution">
    <text evidence="1">The sequence shown here is derived from an EMBL/GenBank/DDBJ whole genome shotgun (WGS) entry which is preliminary data.</text>
</comment>
<reference evidence="1 2" key="1">
    <citation type="submission" date="2020-10" db="EMBL/GenBank/DDBJ databases">
        <title>The Coptis chinensis genome and diversification of protoberbering-type alkaloids.</title>
        <authorList>
            <person name="Wang B."/>
            <person name="Shu S."/>
            <person name="Song C."/>
            <person name="Liu Y."/>
        </authorList>
    </citation>
    <scope>NUCLEOTIDE SEQUENCE [LARGE SCALE GENOMIC DNA]</scope>
    <source>
        <strain evidence="1">HL-2020</strain>
        <tissue evidence="1">Leaf</tissue>
    </source>
</reference>
<evidence type="ECO:0000313" key="1">
    <source>
        <dbReference type="EMBL" id="KAF9599958.1"/>
    </source>
</evidence>
<dbReference type="AlphaFoldDB" id="A0A835HKY8"/>
<dbReference type="GO" id="GO:0009507">
    <property type="term" value="C:chloroplast"/>
    <property type="evidence" value="ECO:0007669"/>
    <property type="project" value="TreeGrafter"/>
</dbReference>
<name>A0A835HKY8_9MAGN</name>
<dbReference type="PANTHER" id="PTHR34685:SF2">
    <property type="entry name" value="RED CHLOROPHYLL CATABOLITE REDUCTASE, CHLOROPLASTIC"/>
    <property type="match status" value="1"/>
</dbReference>
<organism evidence="1 2">
    <name type="scientific">Coptis chinensis</name>
    <dbReference type="NCBI Taxonomy" id="261450"/>
    <lineage>
        <taxon>Eukaryota</taxon>
        <taxon>Viridiplantae</taxon>
        <taxon>Streptophyta</taxon>
        <taxon>Embryophyta</taxon>
        <taxon>Tracheophyta</taxon>
        <taxon>Spermatophyta</taxon>
        <taxon>Magnoliopsida</taxon>
        <taxon>Ranunculales</taxon>
        <taxon>Ranunculaceae</taxon>
        <taxon>Coptidoideae</taxon>
        <taxon>Coptis</taxon>
    </lineage>
</organism>
<proteinExistence type="predicted"/>
<accession>A0A835HKY8</accession>
<dbReference type="GO" id="GO:0051743">
    <property type="term" value="F:red chlorophyll catabolite reductase activity"/>
    <property type="evidence" value="ECO:0007669"/>
    <property type="project" value="InterPro"/>
</dbReference>
<dbReference type="Gene3D" id="3.40.1500.20">
    <property type="match status" value="1"/>
</dbReference>
<dbReference type="Pfam" id="PF06405">
    <property type="entry name" value="RCC_reductase"/>
    <property type="match status" value="1"/>
</dbReference>
<dbReference type="PANTHER" id="PTHR34685">
    <property type="entry name" value="RED CHLOROPHYLL CATABOLITE REDUCTASE, CHLOROPLASTIC"/>
    <property type="match status" value="1"/>
</dbReference>
<evidence type="ECO:0008006" key="3">
    <source>
        <dbReference type="Google" id="ProtNLM"/>
    </source>
</evidence>
<dbReference type="OrthoDB" id="26525at2759"/>
<sequence>MEYKPHICTSECELTKYTQMVVLVPQFLQPPFSSYAPPSRRSNFKMVRTCISSSSSSMDAQTKRPGFLEFPYLSTPHRNLMLELVSKIETSLVSQLLPPSLPPDVQYFQNESGSSQGTIHIQSGNEDSMVDFILGSWIHSKLPTGELNITTLTAYLNKKTDAPRFLLEFIQSSPTSLILLLDLPHRKDLILNPNYLTTFYMDTQLDHLRQQLEKIPETRPYLPSSLYIRCALSPTAVSIRIDCGPTGSGRIDEVIRDHVSPVAKQMLDIWLYKCAYGKRELMEEEIIDLEKRDALVNKKTLDIDLASGLPRLFGQDVANRVIEPLEKYFKA</sequence>
<dbReference type="EMBL" id="JADFTS010000006">
    <property type="protein sequence ID" value="KAF9599958.1"/>
    <property type="molecule type" value="Genomic_DNA"/>
</dbReference>
<dbReference type="GO" id="GO:0015996">
    <property type="term" value="P:chlorophyll catabolic process"/>
    <property type="evidence" value="ECO:0007669"/>
    <property type="project" value="TreeGrafter"/>
</dbReference>
<keyword evidence="2" id="KW-1185">Reference proteome</keyword>